<dbReference type="InterPro" id="IPR036691">
    <property type="entry name" value="Endo/exonu/phosph_ase_sf"/>
</dbReference>
<dbReference type="PANTHER" id="PTHR33710:SF71">
    <property type="entry name" value="ENDONUCLEASE_EXONUCLEASE_PHOSPHATASE DOMAIN-CONTAINING PROTEIN"/>
    <property type="match status" value="1"/>
</dbReference>
<dbReference type="GO" id="GO:0003824">
    <property type="term" value="F:catalytic activity"/>
    <property type="evidence" value="ECO:0007669"/>
    <property type="project" value="InterPro"/>
</dbReference>
<dbReference type="Gene3D" id="3.60.10.10">
    <property type="entry name" value="Endonuclease/exonuclease/phosphatase"/>
    <property type="match status" value="1"/>
</dbReference>
<evidence type="ECO:0008006" key="3">
    <source>
        <dbReference type="Google" id="ProtNLM"/>
    </source>
</evidence>
<evidence type="ECO:0000313" key="1">
    <source>
        <dbReference type="EMBL" id="KAK8928809.1"/>
    </source>
</evidence>
<dbReference type="EMBL" id="JBBWWQ010000015">
    <property type="protein sequence ID" value="KAK8928809.1"/>
    <property type="molecule type" value="Genomic_DNA"/>
</dbReference>
<evidence type="ECO:0000313" key="2">
    <source>
        <dbReference type="Proteomes" id="UP001418222"/>
    </source>
</evidence>
<dbReference type="AlphaFoldDB" id="A0AAP0B5R4"/>
<dbReference type="PANTHER" id="PTHR33710">
    <property type="entry name" value="BNAC02G09200D PROTEIN"/>
    <property type="match status" value="1"/>
</dbReference>
<accession>A0AAP0B5R4</accession>
<name>A0AAP0B5R4_9ASPA</name>
<protein>
    <recommendedName>
        <fullName evidence="3">Endonuclease/exonuclease/phosphatase domain-containing protein</fullName>
    </recommendedName>
</protein>
<proteinExistence type="predicted"/>
<organism evidence="1 2">
    <name type="scientific">Platanthera zijinensis</name>
    <dbReference type="NCBI Taxonomy" id="2320716"/>
    <lineage>
        <taxon>Eukaryota</taxon>
        <taxon>Viridiplantae</taxon>
        <taxon>Streptophyta</taxon>
        <taxon>Embryophyta</taxon>
        <taxon>Tracheophyta</taxon>
        <taxon>Spermatophyta</taxon>
        <taxon>Magnoliopsida</taxon>
        <taxon>Liliopsida</taxon>
        <taxon>Asparagales</taxon>
        <taxon>Orchidaceae</taxon>
        <taxon>Orchidoideae</taxon>
        <taxon>Orchideae</taxon>
        <taxon>Orchidinae</taxon>
        <taxon>Platanthera</taxon>
    </lineage>
</organism>
<keyword evidence="2" id="KW-1185">Reference proteome</keyword>
<dbReference type="SUPFAM" id="SSF56219">
    <property type="entry name" value="DNase I-like"/>
    <property type="match status" value="1"/>
</dbReference>
<sequence>MWNCRGARKKEVGHLLRDLFLRWGISFVGLSETLVEDLSQSDVDRWRAEIGILCIIHRRAGRGVLRCCGGVTLCSLCRSLSRQCVIGDVTFPDKRCWRVVFVYANKDAYVRRQLWSLLAQFATPDLPMNVGGDFNCLLRPEERHGSRPFVYSQGSLEMDAAVAELDLQEPSFTGPAFSWCNNQPGLGRVLGHLDRVFVNSVGLDVIPLGSVWHLPRVSSDHCPLLLALGQVRAARQSRWIRFEDTWLSY</sequence>
<gene>
    <name evidence="1" type="ORF">KSP39_PZI017738</name>
</gene>
<comment type="caution">
    <text evidence="1">The sequence shown here is derived from an EMBL/GenBank/DDBJ whole genome shotgun (WGS) entry which is preliminary data.</text>
</comment>
<dbReference type="Proteomes" id="UP001418222">
    <property type="component" value="Unassembled WGS sequence"/>
</dbReference>
<reference evidence="1 2" key="1">
    <citation type="journal article" date="2022" name="Nat. Plants">
        <title>Genomes of leafy and leafless Platanthera orchids illuminate the evolution of mycoheterotrophy.</title>
        <authorList>
            <person name="Li M.H."/>
            <person name="Liu K.W."/>
            <person name="Li Z."/>
            <person name="Lu H.C."/>
            <person name="Ye Q.L."/>
            <person name="Zhang D."/>
            <person name="Wang J.Y."/>
            <person name="Li Y.F."/>
            <person name="Zhong Z.M."/>
            <person name="Liu X."/>
            <person name="Yu X."/>
            <person name="Liu D.K."/>
            <person name="Tu X.D."/>
            <person name="Liu B."/>
            <person name="Hao Y."/>
            <person name="Liao X.Y."/>
            <person name="Jiang Y.T."/>
            <person name="Sun W.H."/>
            <person name="Chen J."/>
            <person name="Chen Y.Q."/>
            <person name="Ai Y."/>
            <person name="Zhai J.W."/>
            <person name="Wu S.S."/>
            <person name="Zhou Z."/>
            <person name="Hsiao Y.Y."/>
            <person name="Wu W.L."/>
            <person name="Chen Y.Y."/>
            <person name="Lin Y.F."/>
            <person name="Hsu J.L."/>
            <person name="Li C.Y."/>
            <person name="Wang Z.W."/>
            <person name="Zhao X."/>
            <person name="Zhong W.Y."/>
            <person name="Ma X.K."/>
            <person name="Ma L."/>
            <person name="Huang J."/>
            <person name="Chen G.Z."/>
            <person name="Huang M.Z."/>
            <person name="Huang L."/>
            <person name="Peng D.H."/>
            <person name="Luo Y.B."/>
            <person name="Zou S.Q."/>
            <person name="Chen S.P."/>
            <person name="Lan S."/>
            <person name="Tsai W.C."/>
            <person name="Van de Peer Y."/>
            <person name="Liu Z.J."/>
        </authorList>
    </citation>
    <scope>NUCLEOTIDE SEQUENCE [LARGE SCALE GENOMIC DNA]</scope>
    <source>
        <strain evidence="1">Lor287</strain>
    </source>
</reference>